<accession>A0A4U8UID4</accession>
<gene>
    <name evidence="2" type="ORF">L596_000500</name>
</gene>
<feature type="compositionally biased region" description="Basic and acidic residues" evidence="1">
    <location>
        <begin position="62"/>
        <end position="87"/>
    </location>
</feature>
<dbReference type="AlphaFoldDB" id="A0A4U8UID4"/>
<dbReference type="Proteomes" id="UP000298663">
    <property type="component" value="Unassembled WGS sequence"/>
</dbReference>
<evidence type="ECO:0000313" key="2">
    <source>
        <dbReference type="EMBL" id="TMS32692.1"/>
    </source>
</evidence>
<reference evidence="2 3" key="1">
    <citation type="journal article" date="2015" name="Genome Biol.">
        <title>Comparative genomics of Steinernema reveals deeply conserved gene regulatory networks.</title>
        <authorList>
            <person name="Dillman A.R."/>
            <person name="Macchietto M."/>
            <person name="Porter C.F."/>
            <person name="Rogers A."/>
            <person name="Williams B."/>
            <person name="Antoshechkin I."/>
            <person name="Lee M.M."/>
            <person name="Goodwin Z."/>
            <person name="Lu X."/>
            <person name="Lewis E.E."/>
            <person name="Goodrich-Blair H."/>
            <person name="Stock S.P."/>
            <person name="Adams B.J."/>
            <person name="Sternberg P.W."/>
            <person name="Mortazavi A."/>
        </authorList>
    </citation>
    <scope>NUCLEOTIDE SEQUENCE [LARGE SCALE GENOMIC DNA]</scope>
    <source>
        <strain evidence="2 3">ALL</strain>
    </source>
</reference>
<name>A0A4U8UID4_STECR</name>
<evidence type="ECO:0000256" key="1">
    <source>
        <dbReference type="SAM" id="MobiDB-lite"/>
    </source>
</evidence>
<sequence length="177" mass="20250">MNAKETAKMRMAVQADYDRDIRKELGAILELPDDYEEKIHLRSRLPELQLDLPDLSDAEATSDEKETAKEDSKSSEPDHKGLGKSDQSDELQENCDDDDDYGVPFRLFEIRMIPVVFPFLPIENDGSCYEPPPSIIVYFNTVACLGESNARTNCGNLMLDRKVSDTMMQRRDSRIRR</sequence>
<protein>
    <submittedName>
        <fullName evidence="2">Uncharacterized protein</fullName>
    </submittedName>
</protein>
<reference evidence="2 3" key="2">
    <citation type="journal article" date="2019" name="G3 (Bethesda)">
        <title>Hybrid Assembly of the Genome of the Entomopathogenic Nematode Steinernema carpocapsae Identifies the X-Chromosome.</title>
        <authorList>
            <person name="Serra L."/>
            <person name="Macchietto M."/>
            <person name="Macias-Munoz A."/>
            <person name="McGill C.J."/>
            <person name="Rodriguez I.M."/>
            <person name="Rodriguez B."/>
            <person name="Murad R."/>
            <person name="Mortazavi A."/>
        </authorList>
    </citation>
    <scope>NUCLEOTIDE SEQUENCE [LARGE SCALE GENOMIC DNA]</scope>
    <source>
        <strain evidence="2 3">ALL</strain>
    </source>
</reference>
<proteinExistence type="predicted"/>
<keyword evidence="3" id="KW-1185">Reference proteome</keyword>
<feature type="region of interest" description="Disordered" evidence="1">
    <location>
        <begin position="50"/>
        <end position="96"/>
    </location>
</feature>
<comment type="caution">
    <text evidence="2">The sequence shown here is derived from an EMBL/GenBank/DDBJ whole genome shotgun (WGS) entry which is preliminary data.</text>
</comment>
<evidence type="ECO:0000313" key="3">
    <source>
        <dbReference type="Proteomes" id="UP000298663"/>
    </source>
</evidence>
<dbReference type="EMBL" id="AZBU02000001">
    <property type="protein sequence ID" value="TMS32692.1"/>
    <property type="molecule type" value="Genomic_DNA"/>
</dbReference>
<organism evidence="2 3">
    <name type="scientific">Steinernema carpocapsae</name>
    <name type="common">Entomopathogenic nematode</name>
    <dbReference type="NCBI Taxonomy" id="34508"/>
    <lineage>
        <taxon>Eukaryota</taxon>
        <taxon>Metazoa</taxon>
        <taxon>Ecdysozoa</taxon>
        <taxon>Nematoda</taxon>
        <taxon>Chromadorea</taxon>
        <taxon>Rhabditida</taxon>
        <taxon>Tylenchina</taxon>
        <taxon>Panagrolaimomorpha</taxon>
        <taxon>Strongyloidoidea</taxon>
        <taxon>Steinernematidae</taxon>
        <taxon>Steinernema</taxon>
    </lineage>
</organism>